<name>X1JQR6_9ZZZZ</name>
<dbReference type="EMBL" id="BARU01038356">
    <property type="protein sequence ID" value="GAH83780.1"/>
    <property type="molecule type" value="Genomic_DNA"/>
</dbReference>
<proteinExistence type="predicted"/>
<organism evidence="1">
    <name type="scientific">marine sediment metagenome</name>
    <dbReference type="NCBI Taxonomy" id="412755"/>
    <lineage>
        <taxon>unclassified sequences</taxon>
        <taxon>metagenomes</taxon>
        <taxon>ecological metagenomes</taxon>
    </lineage>
</organism>
<evidence type="ECO:0000313" key="1">
    <source>
        <dbReference type="EMBL" id="GAH83780.1"/>
    </source>
</evidence>
<accession>X1JQR6</accession>
<gene>
    <name evidence="1" type="ORF">S03H2_59636</name>
</gene>
<comment type="caution">
    <text evidence="1">The sequence shown here is derived from an EMBL/GenBank/DDBJ whole genome shotgun (WGS) entry which is preliminary data.</text>
</comment>
<dbReference type="AlphaFoldDB" id="X1JQR6"/>
<protein>
    <submittedName>
        <fullName evidence="1">Uncharacterized protein</fullName>
    </submittedName>
</protein>
<reference evidence="1" key="1">
    <citation type="journal article" date="2014" name="Front. Microbiol.">
        <title>High frequency of phylogenetically diverse reductive dehalogenase-homologous genes in deep subseafloor sedimentary metagenomes.</title>
        <authorList>
            <person name="Kawai M."/>
            <person name="Futagami T."/>
            <person name="Toyoda A."/>
            <person name="Takaki Y."/>
            <person name="Nishi S."/>
            <person name="Hori S."/>
            <person name="Arai W."/>
            <person name="Tsubouchi T."/>
            <person name="Morono Y."/>
            <person name="Uchiyama I."/>
            <person name="Ito T."/>
            <person name="Fujiyama A."/>
            <person name="Inagaki F."/>
            <person name="Takami H."/>
        </authorList>
    </citation>
    <scope>NUCLEOTIDE SEQUENCE</scope>
    <source>
        <strain evidence="1">Expedition CK06-06</strain>
    </source>
</reference>
<sequence>MLKNEKLRKKEYDEMKKIGELAGINDLIAVYGEYNKELKISNEYLKELEPKIILSTTNNTI</sequence>